<evidence type="ECO:0000313" key="4">
    <source>
        <dbReference type="Proteomes" id="UP000325292"/>
    </source>
</evidence>
<dbReference type="NCBIfam" id="NF004326">
    <property type="entry name" value="PRK05720.1"/>
    <property type="match status" value="1"/>
</dbReference>
<dbReference type="InterPro" id="IPR011559">
    <property type="entry name" value="Initiation_fac_2B_a/b/d"/>
</dbReference>
<reference evidence="3 4" key="1">
    <citation type="journal article" date="2019" name="Sci. Rep.">
        <title>Sulfobacillus thermotolerans: new insights into resistance and metabolic capacities of acidophilic chemolithotrophs.</title>
        <authorList>
            <person name="Panyushkina A.E."/>
            <person name="Babenko V.V."/>
            <person name="Nikitina A.S."/>
            <person name="Selezneva O.V."/>
            <person name="Tsaplina I.A."/>
            <person name="Letarova M.A."/>
            <person name="Kostryukova E.S."/>
            <person name="Letarov A.V."/>
        </authorList>
    </citation>
    <scope>NUCLEOTIDE SEQUENCE [LARGE SCALE GENOMIC DNA]</scope>
    <source>
        <strain evidence="3 4">Kr1</strain>
    </source>
</reference>
<dbReference type="GO" id="GO:0016853">
    <property type="term" value="F:isomerase activity"/>
    <property type="evidence" value="ECO:0007669"/>
    <property type="project" value="UniProtKB-KW"/>
</dbReference>
<organism evidence="3 4">
    <name type="scientific">Sulfobacillus thermotolerans</name>
    <dbReference type="NCBI Taxonomy" id="338644"/>
    <lineage>
        <taxon>Bacteria</taxon>
        <taxon>Bacillati</taxon>
        <taxon>Bacillota</taxon>
        <taxon>Clostridia</taxon>
        <taxon>Eubacteriales</taxon>
        <taxon>Clostridiales Family XVII. Incertae Sedis</taxon>
        <taxon>Sulfobacillus</taxon>
    </lineage>
</organism>
<feature type="binding site" evidence="2">
    <location>
        <position position="90"/>
    </location>
    <ligand>
        <name>substrate</name>
    </ligand>
</feature>
<feature type="binding site" evidence="2">
    <location>
        <position position="194"/>
    </location>
    <ligand>
        <name>substrate</name>
    </ligand>
</feature>
<comment type="similarity">
    <text evidence="2">Belongs to the EIF-2B alpha/beta/delta subunits family. MtnA subfamily.</text>
</comment>
<comment type="catalytic activity">
    <reaction evidence="2">
        <text>5-(methylsulfanyl)-alpha-D-ribose 1-phosphate = 5-(methylsulfanyl)-D-ribulose 1-phosphate</text>
        <dbReference type="Rhea" id="RHEA:19989"/>
        <dbReference type="ChEBI" id="CHEBI:58533"/>
        <dbReference type="ChEBI" id="CHEBI:58548"/>
        <dbReference type="EC" id="5.3.1.23"/>
    </reaction>
</comment>
<accession>A0ABN5H3N7</accession>
<dbReference type="Proteomes" id="UP000325292">
    <property type="component" value="Chromosome"/>
</dbReference>
<dbReference type="Pfam" id="PF01008">
    <property type="entry name" value="IF-2B"/>
    <property type="match status" value="1"/>
</dbReference>
<comment type="pathway">
    <text evidence="2">Amino-acid biosynthesis; L-methionine biosynthesis via salvage pathway; L-methionine from S-methyl-5-thio-alpha-D-ribose 1-phosphate: step 1/6.</text>
</comment>
<dbReference type="EC" id="5.3.1.23" evidence="2"/>
<sequence length="346" mass="37182">MDTPAISAIQASETAVILLDQRALPQTVTYLTCTDGNDVIEAIRSLAVRGAPAIGIAAAYGLWLFARQALRADDFWSQVQHALTALKSARPTAVNLAWAVDLAYERMRSFAPQDAVLACRQWADSLLAQDITLNQEIGRWGTTLFDGSVRILTHCNTGALATGGYGTALGVIRSLYQAGRLQQVWVDETRPLLQGARLTAWELDQEHIPAQLITDSMAGTVMAQHMVDGVIVGADRIATNGDTANKIGTYTVAVLAAFHQIPFYVAAPLSTFDIAAQSGADIPIELRAADEVRRVGNAQVAPENFPVYNPAFDITPGSLVAAFITEKGIISPPFSENIPRLISKNV</sequence>
<dbReference type="SUPFAM" id="SSF100950">
    <property type="entry name" value="NagB/RpiA/CoA transferase-like"/>
    <property type="match status" value="1"/>
</dbReference>
<dbReference type="EMBL" id="CP019454">
    <property type="protein sequence ID" value="AUW95310.1"/>
    <property type="molecule type" value="Genomic_DNA"/>
</dbReference>
<feature type="binding site" evidence="2">
    <location>
        <begin position="245"/>
        <end position="246"/>
    </location>
    <ligand>
        <name>substrate</name>
    </ligand>
</feature>
<keyword evidence="4" id="KW-1185">Reference proteome</keyword>
<dbReference type="PANTHER" id="PTHR43475:SF1">
    <property type="entry name" value="METHYLTHIORIBOSE-1-PHOSPHATE ISOMERASE"/>
    <property type="match status" value="1"/>
</dbReference>
<dbReference type="HAMAP" id="MF_01678">
    <property type="entry name" value="Salvage_MtnA"/>
    <property type="match status" value="1"/>
</dbReference>
<dbReference type="InterPro" id="IPR027363">
    <property type="entry name" value="M1Pi_N"/>
</dbReference>
<evidence type="ECO:0000256" key="2">
    <source>
        <dbReference type="HAMAP-Rule" id="MF_01678"/>
    </source>
</evidence>
<dbReference type="PANTHER" id="PTHR43475">
    <property type="entry name" value="METHYLTHIORIBOSE-1-PHOSPHATE ISOMERASE"/>
    <property type="match status" value="1"/>
</dbReference>
<dbReference type="Gene3D" id="3.40.50.10470">
    <property type="entry name" value="Translation initiation factor eif-2b, domain 2"/>
    <property type="match status" value="1"/>
</dbReference>
<evidence type="ECO:0000313" key="3">
    <source>
        <dbReference type="EMBL" id="AUW95310.1"/>
    </source>
</evidence>
<feature type="binding site" evidence="2">
    <location>
        <begin position="49"/>
        <end position="51"/>
    </location>
    <ligand>
        <name>substrate</name>
    </ligand>
</feature>
<gene>
    <name evidence="2" type="primary">mtnA</name>
    <name evidence="3" type="ORF">BXT84_00205</name>
</gene>
<feature type="active site" description="Proton donor" evidence="2">
    <location>
        <position position="235"/>
    </location>
</feature>
<evidence type="ECO:0000256" key="1">
    <source>
        <dbReference type="ARBA" id="ARBA00023235"/>
    </source>
</evidence>
<feature type="site" description="Transition state stabilizer" evidence="2">
    <location>
        <position position="155"/>
    </location>
</feature>
<dbReference type="NCBIfam" id="TIGR00512">
    <property type="entry name" value="salvage_mtnA"/>
    <property type="match status" value="1"/>
</dbReference>
<proteinExistence type="inferred from homology"/>
<dbReference type="NCBIfam" id="TIGR00524">
    <property type="entry name" value="eIF-2B_rel"/>
    <property type="match status" value="1"/>
</dbReference>
<dbReference type="InterPro" id="IPR000649">
    <property type="entry name" value="IF-2B-related"/>
</dbReference>
<keyword evidence="2" id="KW-0486">Methionine biosynthesis</keyword>
<keyword evidence="1 2" id="KW-0413">Isomerase</keyword>
<dbReference type="InterPro" id="IPR042529">
    <property type="entry name" value="IF_2B-like_C"/>
</dbReference>
<keyword evidence="2" id="KW-0028">Amino-acid biosynthesis</keyword>
<dbReference type="Gene3D" id="1.20.120.420">
    <property type="entry name" value="translation initiation factor eif-2b, domain 1"/>
    <property type="match status" value="1"/>
</dbReference>
<dbReference type="InterPro" id="IPR037171">
    <property type="entry name" value="NagB/RpiA_transferase-like"/>
</dbReference>
<protein>
    <recommendedName>
        <fullName evidence="2">Methylthioribose-1-phosphate isomerase</fullName>
        <shortName evidence="2">M1Pi</shortName>
        <shortName evidence="2">MTR-1-P isomerase</shortName>
        <ecNumber evidence="2">5.3.1.23</ecNumber>
    </recommendedName>
    <alternativeName>
        <fullName evidence="2">S-methyl-5-thioribose-1-phosphate isomerase</fullName>
    </alternativeName>
</protein>
<comment type="function">
    <text evidence="2">Catalyzes the interconversion of methylthioribose-1-phosphate (MTR-1-P) into methylthioribulose-1-phosphate (MTRu-1-P).</text>
</comment>
<name>A0ABN5H3N7_9FIRM</name>
<dbReference type="InterPro" id="IPR005251">
    <property type="entry name" value="IF-M1Pi"/>
</dbReference>